<organism evidence="1 2">
    <name type="scientific">Crenothrix polyspora</name>
    <dbReference type="NCBI Taxonomy" id="360316"/>
    <lineage>
        <taxon>Bacteria</taxon>
        <taxon>Pseudomonadati</taxon>
        <taxon>Pseudomonadota</taxon>
        <taxon>Gammaproteobacteria</taxon>
        <taxon>Methylococcales</taxon>
        <taxon>Crenotrichaceae</taxon>
        <taxon>Crenothrix</taxon>
    </lineage>
</organism>
<dbReference type="Proteomes" id="UP000195442">
    <property type="component" value="Unassembled WGS sequence"/>
</dbReference>
<protein>
    <submittedName>
        <fullName evidence="1">Uncharacterized protein</fullName>
    </submittedName>
</protein>
<name>A0A1R4HDA7_9GAMM</name>
<dbReference type="EMBL" id="FUKJ01000315">
    <property type="protein sequence ID" value="SJM94206.1"/>
    <property type="molecule type" value="Genomic_DNA"/>
</dbReference>
<evidence type="ECO:0000313" key="1">
    <source>
        <dbReference type="EMBL" id="SJM94206.1"/>
    </source>
</evidence>
<keyword evidence="2" id="KW-1185">Reference proteome</keyword>
<proteinExistence type="predicted"/>
<accession>A0A1R4HDA7</accession>
<sequence length="39" mass="4868">MKNKDRNSIFNFEWLVFHMKLKISDTQNYRGNFNFRITL</sequence>
<evidence type="ECO:0000313" key="2">
    <source>
        <dbReference type="Proteomes" id="UP000195442"/>
    </source>
</evidence>
<dbReference type="AlphaFoldDB" id="A0A1R4HDA7"/>
<reference evidence="2" key="1">
    <citation type="submission" date="2017-02" db="EMBL/GenBank/DDBJ databases">
        <authorList>
            <person name="Daims H."/>
        </authorList>
    </citation>
    <scope>NUCLEOTIDE SEQUENCE [LARGE SCALE GENOMIC DNA]</scope>
</reference>
<gene>
    <name evidence="1" type="ORF">CRENPOLYSF2_3820002</name>
</gene>